<dbReference type="PANTHER" id="PTHR30408:SF12">
    <property type="entry name" value="TYPE I RESTRICTION ENZYME MJAVIII SPECIFICITY SUBUNIT"/>
    <property type="match status" value="1"/>
</dbReference>
<evidence type="ECO:0000313" key="6">
    <source>
        <dbReference type="EMBL" id="RGW74749.1"/>
    </source>
</evidence>
<protein>
    <submittedName>
        <fullName evidence="6">DUF262 domain-containing protein</fullName>
    </submittedName>
</protein>
<dbReference type="InterPro" id="IPR052021">
    <property type="entry name" value="Type-I_RS_S_subunit"/>
</dbReference>
<keyword evidence="3" id="KW-0238">DNA-binding</keyword>
<evidence type="ECO:0000256" key="3">
    <source>
        <dbReference type="ARBA" id="ARBA00023125"/>
    </source>
</evidence>
<gene>
    <name evidence="6" type="ORF">DWV56_07565</name>
    <name evidence="5" type="ORF">DWX92_05170</name>
</gene>
<dbReference type="EMBL" id="QSAT01000022">
    <property type="protein sequence ID" value="RGW74749.1"/>
    <property type="molecule type" value="Genomic_DNA"/>
</dbReference>
<dbReference type="InterPro" id="IPR044946">
    <property type="entry name" value="Restrct_endonuc_typeI_TRD_sf"/>
</dbReference>
<evidence type="ECO:0000256" key="1">
    <source>
        <dbReference type="ARBA" id="ARBA00010923"/>
    </source>
</evidence>
<evidence type="ECO:0000256" key="2">
    <source>
        <dbReference type="ARBA" id="ARBA00022747"/>
    </source>
</evidence>
<dbReference type="Pfam" id="PF01420">
    <property type="entry name" value="Methylase_S"/>
    <property type="match status" value="1"/>
</dbReference>
<dbReference type="SUPFAM" id="SSF116734">
    <property type="entry name" value="DNA methylase specificity domain"/>
    <property type="match status" value="1"/>
</dbReference>
<dbReference type="Proteomes" id="UP000284651">
    <property type="component" value="Unassembled WGS sequence"/>
</dbReference>
<dbReference type="Proteomes" id="UP000285274">
    <property type="component" value="Unassembled WGS sequence"/>
</dbReference>
<keyword evidence="2" id="KW-0680">Restriction system</keyword>
<evidence type="ECO:0000313" key="7">
    <source>
        <dbReference type="Proteomes" id="UP000284651"/>
    </source>
</evidence>
<evidence type="ECO:0000313" key="5">
    <source>
        <dbReference type="EMBL" id="RGS47003.1"/>
    </source>
</evidence>
<name>A0A413CT11_9FIRM</name>
<dbReference type="AlphaFoldDB" id="A0A413CT11"/>
<reference evidence="7 8" key="1">
    <citation type="submission" date="2018-08" db="EMBL/GenBank/DDBJ databases">
        <title>A genome reference for cultivated species of the human gut microbiota.</title>
        <authorList>
            <person name="Zou Y."/>
            <person name="Xue W."/>
            <person name="Luo G."/>
        </authorList>
    </citation>
    <scope>NUCLEOTIDE SEQUENCE [LARGE SCALE GENOMIC DNA]</scope>
    <source>
        <strain evidence="6 7">AF10-31</strain>
        <strain evidence="5 8">AF22-10AC</strain>
    </source>
</reference>
<dbReference type="RefSeq" id="WP_118319882.1">
    <property type="nucleotide sequence ID" value="NZ_QRVM01000017.1"/>
</dbReference>
<dbReference type="Gene3D" id="3.90.220.20">
    <property type="entry name" value="DNA methylase specificity domains"/>
    <property type="match status" value="1"/>
</dbReference>
<evidence type="ECO:0000259" key="4">
    <source>
        <dbReference type="Pfam" id="PF01420"/>
    </source>
</evidence>
<dbReference type="GO" id="GO:0009307">
    <property type="term" value="P:DNA restriction-modification system"/>
    <property type="evidence" value="ECO:0007669"/>
    <property type="project" value="UniProtKB-KW"/>
</dbReference>
<dbReference type="EMBL" id="QRVM01000017">
    <property type="protein sequence ID" value="RGS47003.1"/>
    <property type="molecule type" value="Genomic_DNA"/>
</dbReference>
<evidence type="ECO:0000313" key="8">
    <source>
        <dbReference type="Proteomes" id="UP000285274"/>
    </source>
</evidence>
<dbReference type="GO" id="GO:0003677">
    <property type="term" value="F:DNA binding"/>
    <property type="evidence" value="ECO:0007669"/>
    <property type="project" value="UniProtKB-KW"/>
</dbReference>
<proteinExistence type="inferred from homology"/>
<feature type="domain" description="Type I restriction modification DNA specificity" evidence="4">
    <location>
        <begin position="65"/>
        <end position="189"/>
    </location>
</feature>
<accession>A0A413CT11</accession>
<sequence length="201" mass="22841">MAKYSVNNHSVDNIISWINSGEIAIPEMQRPFVWATSKVSDLMDSLYKGYPVGYLIIWENPDVKLKNGTLSSGKFRFRPGDVVYGKINPQLGKYFYASVDGLTSADAYVFNGKNGISQKFLFSLLQTADFFKYSVSVSKRSGMPKINRDELNAYSFLAPNAEEQNKIGDFLLELDHLITLQQRVLKKLQNIKKSMLEKMFV</sequence>
<dbReference type="PANTHER" id="PTHR30408">
    <property type="entry name" value="TYPE-1 RESTRICTION ENZYME ECOKI SPECIFICITY PROTEIN"/>
    <property type="match status" value="1"/>
</dbReference>
<comment type="caution">
    <text evidence="6">The sequence shown here is derived from an EMBL/GenBank/DDBJ whole genome shotgun (WGS) entry which is preliminary data.</text>
</comment>
<organism evidence="6 7">
    <name type="scientific">Holdemanella biformis</name>
    <dbReference type="NCBI Taxonomy" id="1735"/>
    <lineage>
        <taxon>Bacteria</taxon>
        <taxon>Bacillati</taxon>
        <taxon>Bacillota</taxon>
        <taxon>Erysipelotrichia</taxon>
        <taxon>Erysipelotrichales</taxon>
        <taxon>Erysipelotrichaceae</taxon>
        <taxon>Holdemanella</taxon>
    </lineage>
</organism>
<comment type="similarity">
    <text evidence="1">Belongs to the type-I restriction system S methylase family.</text>
</comment>
<dbReference type="InterPro" id="IPR000055">
    <property type="entry name" value="Restrct_endonuc_typeI_TRD"/>
</dbReference>